<evidence type="ECO:0008006" key="4">
    <source>
        <dbReference type="Google" id="ProtNLM"/>
    </source>
</evidence>
<dbReference type="Gene3D" id="2.40.160.60">
    <property type="entry name" value="Outer membrane protein transport protein (OMPP1/FadL/TodX)"/>
    <property type="match status" value="1"/>
</dbReference>
<evidence type="ECO:0000256" key="1">
    <source>
        <dbReference type="SAM" id="SignalP"/>
    </source>
</evidence>
<dbReference type="RefSeq" id="WP_105047137.1">
    <property type="nucleotide sequence ID" value="NZ_CP150662.1"/>
</dbReference>
<protein>
    <recommendedName>
        <fullName evidence="4">Aromatic hydrocarbon degradation protein</fullName>
    </recommendedName>
</protein>
<organism evidence="2 3">
    <name type="scientific">Polaribacter gangjinensis</name>
    <dbReference type="NCBI Taxonomy" id="574710"/>
    <lineage>
        <taxon>Bacteria</taxon>
        <taxon>Pseudomonadati</taxon>
        <taxon>Bacteroidota</taxon>
        <taxon>Flavobacteriia</taxon>
        <taxon>Flavobacteriales</taxon>
        <taxon>Flavobacteriaceae</taxon>
    </lineage>
</organism>
<evidence type="ECO:0000313" key="2">
    <source>
        <dbReference type="EMBL" id="PQJ75991.1"/>
    </source>
</evidence>
<comment type="caution">
    <text evidence="2">The sequence shown here is derived from an EMBL/GenBank/DDBJ whole genome shotgun (WGS) entry which is preliminary data.</text>
</comment>
<sequence length="431" mass="46939">MIRNILIPFFIFISATTLLAQRTNSSPYSYFGIGDKFSNATVEQSSMGGIGVAFSNYGFLNFTNPAAYADIRFATYSFGLLNNDLTVKSATTSQSSTSTSLSYIALGIPIGSKAGFSVGMQPVSSIGYSLSTSIFDANDRLMQLSIFEGNGGVNRLYGSFGIKINKNLSLGIEGDFNFGNIENGISDLRADVFLSTKYNEVSRVTGGSLKLGVQYHKELENKLVISTGATVKLANSLTVTGDDYLYSLTFSPTGNEIPRDTISSNKISGSFNLPIKTNFGVGIGKFDNWYAGIEYESQDALTTNGLLTGGTNSAYNYGKSSRLSLGGFFIPKINSISSYWDRVTYRAGLRYEKTGLSVDGSGLNTNFTPIDDFGISFGLGLPLKRLSTINMGFEFGKRGTLENDLIEENYFNFRVSLSLTDMNWFIKRKID</sequence>
<keyword evidence="1" id="KW-0732">Signal</keyword>
<accession>A0A2S7WFC6</accession>
<feature type="signal peptide" evidence="1">
    <location>
        <begin position="1"/>
        <end position="20"/>
    </location>
</feature>
<proteinExistence type="predicted"/>
<dbReference type="SUPFAM" id="SSF56935">
    <property type="entry name" value="Porins"/>
    <property type="match status" value="1"/>
</dbReference>
<dbReference type="Proteomes" id="UP000237608">
    <property type="component" value="Unassembled WGS sequence"/>
</dbReference>
<evidence type="ECO:0000313" key="3">
    <source>
        <dbReference type="Proteomes" id="UP000237608"/>
    </source>
</evidence>
<dbReference type="AlphaFoldDB" id="A0A2S7WFC6"/>
<feature type="chain" id="PRO_5015422884" description="Aromatic hydrocarbon degradation protein" evidence="1">
    <location>
        <begin position="21"/>
        <end position="431"/>
    </location>
</feature>
<reference evidence="2 3" key="1">
    <citation type="submission" date="2016-12" db="EMBL/GenBank/DDBJ databases">
        <title>Trade-off between light-utilization and light-protection in marine flavobacteria.</title>
        <authorList>
            <person name="Kumagai Y."/>
            <person name="Yoshizawa S."/>
            <person name="Kogure K."/>
            <person name="Iwasaki W."/>
        </authorList>
    </citation>
    <scope>NUCLEOTIDE SEQUENCE [LARGE SCALE GENOMIC DNA]</scope>
    <source>
        <strain evidence="2 3">KCTC 22729</strain>
    </source>
</reference>
<gene>
    <name evidence="2" type="ORF">BTO13_12490</name>
</gene>
<name>A0A2S7WFC6_9FLAO</name>
<keyword evidence="3" id="KW-1185">Reference proteome</keyword>
<dbReference type="EMBL" id="MSCL01000001">
    <property type="protein sequence ID" value="PQJ75991.1"/>
    <property type="molecule type" value="Genomic_DNA"/>
</dbReference>
<dbReference type="OrthoDB" id="1491239at2"/>